<protein>
    <submittedName>
        <fullName evidence="3">Uncharacterized protein</fullName>
    </submittedName>
</protein>
<organism evidence="3 4">
    <name type="scientific">Granulosicoccus antarcticus IMCC3135</name>
    <dbReference type="NCBI Taxonomy" id="1192854"/>
    <lineage>
        <taxon>Bacteria</taxon>
        <taxon>Pseudomonadati</taxon>
        <taxon>Pseudomonadota</taxon>
        <taxon>Gammaproteobacteria</taxon>
        <taxon>Chromatiales</taxon>
        <taxon>Granulosicoccaceae</taxon>
        <taxon>Granulosicoccus</taxon>
    </lineage>
</organism>
<evidence type="ECO:0000313" key="4">
    <source>
        <dbReference type="Proteomes" id="UP000250079"/>
    </source>
</evidence>
<dbReference type="PANTHER" id="PTHR33678">
    <property type="entry name" value="BLL1576 PROTEIN"/>
    <property type="match status" value="1"/>
</dbReference>
<dbReference type="Proteomes" id="UP000250079">
    <property type="component" value="Chromosome"/>
</dbReference>
<dbReference type="AlphaFoldDB" id="A0A2Z2NLR5"/>
<evidence type="ECO:0000259" key="2">
    <source>
        <dbReference type="Pfam" id="PF13817"/>
    </source>
</evidence>
<reference evidence="3 4" key="1">
    <citation type="submission" date="2016-12" db="EMBL/GenBank/DDBJ databases">
        <authorList>
            <person name="Song W.-J."/>
            <person name="Kurnit D.M."/>
        </authorList>
    </citation>
    <scope>NUCLEOTIDE SEQUENCE [LARGE SCALE GENOMIC DNA]</scope>
    <source>
        <strain evidence="3 4">IMCC3135</strain>
    </source>
</reference>
<dbReference type="InterPro" id="IPR039552">
    <property type="entry name" value="IS66_C"/>
</dbReference>
<name>A0A2Z2NLR5_9GAMM</name>
<sequence>MHISNVLAENAIRPFVVGRKGWMFSTSPEGAHASAAMFTLVETAKANGIEPYAYL</sequence>
<gene>
    <name evidence="3" type="ORF">IMCC3135_10045</name>
</gene>
<evidence type="ECO:0000313" key="3">
    <source>
        <dbReference type="EMBL" id="ASJ72103.1"/>
    </source>
</evidence>
<dbReference type="Pfam" id="PF03050">
    <property type="entry name" value="DDE_Tnp_IS66"/>
    <property type="match status" value="1"/>
</dbReference>
<feature type="domain" description="Transposase IS66 C-terminal" evidence="2">
    <location>
        <begin position="39"/>
        <end position="55"/>
    </location>
</feature>
<dbReference type="Pfam" id="PF13817">
    <property type="entry name" value="DDE_Tnp_IS66_C"/>
    <property type="match status" value="1"/>
</dbReference>
<proteinExistence type="predicted"/>
<keyword evidence="4" id="KW-1185">Reference proteome</keyword>
<accession>A0A2Z2NLR5</accession>
<dbReference type="InterPro" id="IPR052344">
    <property type="entry name" value="Transposase-related"/>
</dbReference>
<dbReference type="KEGG" id="gai:IMCC3135_10045"/>
<feature type="domain" description="Transposase IS66 central" evidence="1">
    <location>
        <begin position="2"/>
        <end position="32"/>
    </location>
</feature>
<dbReference type="EMBL" id="CP018632">
    <property type="protein sequence ID" value="ASJ72103.1"/>
    <property type="molecule type" value="Genomic_DNA"/>
</dbReference>
<dbReference type="InterPro" id="IPR004291">
    <property type="entry name" value="Transposase_IS66_central"/>
</dbReference>
<evidence type="ECO:0000259" key="1">
    <source>
        <dbReference type="Pfam" id="PF03050"/>
    </source>
</evidence>
<dbReference type="PANTHER" id="PTHR33678:SF1">
    <property type="entry name" value="BLL1576 PROTEIN"/>
    <property type="match status" value="1"/>
</dbReference>